<dbReference type="EMBL" id="CP009961">
    <property type="protein sequence ID" value="AKG38289.1"/>
    <property type="molecule type" value="Genomic_DNA"/>
</dbReference>
<comment type="subcellular location">
    <subcellularLocation>
        <location evidence="1">Membrane</location>
        <topology evidence="1">Multi-pass membrane protein</topology>
    </subcellularLocation>
</comment>
<dbReference type="AlphaFoldDB" id="A0A0F7FGM0"/>
<dbReference type="PATRIC" id="fig|1550241.5.peg.398"/>
<protein>
    <recommendedName>
        <fullName evidence="6">ABC transmembrane type-2 domain-containing protein</fullName>
    </recommendedName>
</protein>
<proteinExistence type="predicted"/>
<feature type="transmembrane region" description="Helical" evidence="5">
    <location>
        <begin position="74"/>
        <end position="98"/>
    </location>
</feature>
<organism evidence="7 8">
    <name type="scientific">Infirmifilum uzonense</name>
    <dbReference type="NCBI Taxonomy" id="1550241"/>
    <lineage>
        <taxon>Archaea</taxon>
        <taxon>Thermoproteota</taxon>
        <taxon>Thermoprotei</taxon>
        <taxon>Thermofilales</taxon>
        <taxon>Thermofilaceae</taxon>
        <taxon>Infirmifilum</taxon>
    </lineage>
</organism>
<feature type="transmembrane region" description="Helical" evidence="5">
    <location>
        <begin position="118"/>
        <end position="144"/>
    </location>
</feature>
<dbReference type="GO" id="GO:0043190">
    <property type="term" value="C:ATP-binding cassette (ABC) transporter complex"/>
    <property type="evidence" value="ECO:0007669"/>
    <property type="project" value="InterPro"/>
</dbReference>
<name>A0A0F7FGM0_9CREN</name>
<evidence type="ECO:0000256" key="5">
    <source>
        <dbReference type="SAM" id="Phobius"/>
    </source>
</evidence>
<keyword evidence="4 5" id="KW-0472">Membrane</keyword>
<feature type="transmembrane region" description="Helical" evidence="5">
    <location>
        <begin position="248"/>
        <end position="266"/>
    </location>
</feature>
<dbReference type="KEGG" id="thf:MA03_01955"/>
<dbReference type="InterPro" id="IPR000412">
    <property type="entry name" value="ABC_2_transport"/>
</dbReference>
<accession>A0A0F7FGM0</accession>
<feature type="transmembrane region" description="Helical" evidence="5">
    <location>
        <begin position="30"/>
        <end position="54"/>
    </location>
</feature>
<evidence type="ECO:0000313" key="7">
    <source>
        <dbReference type="EMBL" id="AKG38289.1"/>
    </source>
</evidence>
<dbReference type="PANTHER" id="PTHR43229">
    <property type="entry name" value="NODULATION PROTEIN J"/>
    <property type="match status" value="1"/>
</dbReference>
<feature type="transmembrane region" description="Helical" evidence="5">
    <location>
        <begin position="187"/>
        <end position="206"/>
    </location>
</feature>
<keyword evidence="3 5" id="KW-1133">Transmembrane helix</keyword>
<dbReference type="InterPro" id="IPR051784">
    <property type="entry name" value="Nod_factor_ABC_transporter"/>
</dbReference>
<dbReference type="InterPro" id="IPR047817">
    <property type="entry name" value="ABC2_TM_bact-type"/>
</dbReference>
<keyword evidence="8" id="KW-1185">Reference proteome</keyword>
<sequence>MKDLRARPRFLYAALFISILMKETKLFTRYVGSLFTIMAMPFMMSWLFMGIGYAVAGYSALDNFTVNTGVKSPLLYFTLGGVLMISSMIMVENMSSVIREEQLMGTFELHYLTPNNTILVWIFHAVAQSILILIVFTIDLTVVVALQGSLLSPLDWLVASLIILLGLLPLAGIGLAVAALTMRFKEVWAVASTINSFIAMLSGFFYPLEVFPGIVRLAASLLPTTHASQLLRQIIQVSATSLDFQQKIAIMLGLSLLYLILGRFVYERWEVEARSKGELAKY</sequence>
<dbReference type="Pfam" id="PF01061">
    <property type="entry name" value="ABC2_membrane"/>
    <property type="match status" value="1"/>
</dbReference>
<feature type="transmembrane region" description="Helical" evidence="5">
    <location>
        <begin position="156"/>
        <end position="180"/>
    </location>
</feature>
<evidence type="ECO:0000313" key="8">
    <source>
        <dbReference type="Proteomes" id="UP000067434"/>
    </source>
</evidence>
<evidence type="ECO:0000256" key="2">
    <source>
        <dbReference type="ARBA" id="ARBA00022692"/>
    </source>
</evidence>
<keyword evidence="2 5" id="KW-0812">Transmembrane</keyword>
<evidence type="ECO:0000256" key="4">
    <source>
        <dbReference type="ARBA" id="ARBA00023136"/>
    </source>
</evidence>
<reference evidence="7 8" key="1">
    <citation type="journal article" date="2015" name="Stand. Genomic Sci.">
        <title>Complete genome sequence of and proposal of Thermofilum uzonense sp. nov. a novel hyperthermophilic crenarchaeon and emended description of the genus Thermofilum.</title>
        <authorList>
            <person name="Toshchakov S.V."/>
            <person name="Korzhenkov A.A."/>
            <person name="Samarov N.I."/>
            <person name="Mazunin I.O."/>
            <person name="Mozhey O.I."/>
            <person name="Shmyr I.S."/>
            <person name="Derbikova K.S."/>
            <person name="Taranov E.A."/>
            <person name="Dominova I.N."/>
            <person name="Bonch-Osmolovskaya E.A."/>
            <person name="Patrushev M.V."/>
            <person name="Podosokorskaya O.A."/>
            <person name="Kublanov I.V."/>
        </authorList>
    </citation>
    <scope>NUCLEOTIDE SEQUENCE [LARGE SCALE GENOMIC DNA]</scope>
    <source>
        <strain evidence="7 8">1807-2</strain>
    </source>
</reference>
<gene>
    <name evidence="7" type="ORF">MA03_01955</name>
</gene>
<evidence type="ECO:0000256" key="1">
    <source>
        <dbReference type="ARBA" id="ARBA00004141"/>
    </source>
</evidence>
<dbReference type="PANTHER" id="PTHR43229:SF6">
    <property type="entry name" value="ABC-TYPE MULTIDRUG TRANSPORT SYSTEM, PERMEASE COMPONENT"/>
    <property type="match status" value="1"/>
</dbReference>
<evidence type="ECO:0000256" key="3">
    <source>
        <dbReference type="ARBA" id="ARBA00022989"/>
    </source>
</evidence>
<evidence type="ECO:0000259" key="6">
    <source>
        <dbReference type="PROSITE" id="PS51012"/>
    </source>
</evidence>
<dbReference type="HOGENOM" id="CLU_985607_0_0_2"/>
<dbReference type="InterPro" id="IPR013525">
    <property type="entry name" value="ABC2_TM"/>
</dbReference>
<dbReference type="GO" id="GO:0140359">
    <property type="term" value="F:ABC-type transporter activity"/>
    <property type="evidence" value="ECO:0007669"/>
    <property type="project" value="InterPro"/>
</dbReference>
<dbReference type="PROSITE" id="PS51012">
    <property type="entry name" value="ABC_TM2"/>
    <property type="match status" value="1"/>
</dbReference>
<dbReference type="Proteomes" id="UP000067434">
    <property type="component" value="Chromosome"/>
</dbReference>
<feature type="domain" description="ABC transmembrane type-2" evidence="6">
    <location>
        <begin position="32"/>
        <end position="269"/>
    </location>
</feature>
<dbReference type="PRINTS" id="PR00164">
    <property type="entry name" value="ABC2TRNSPORT"/>
</dbReference>
<dbReference type="STRING" id="1550241.MA03_01955"/>